<evidence type="ECO:0000256" key="9">
    <source>
        <dbReference type="PIRNR" id="PIRNR016636"/>
    </source>
</evidence>
<feature type="transmembrane region" description="Helical" evidence="10">
    <location>
        <begin position="375"/>
        <end position="395"/>
    </location>
</feature>
<accession>A0A366HMS7</accession>
<evidence type="ECO:0000256" key="7">
    <source>
        <dbReference type="ARBA" id="ARBA00023136"/>
    </source>
</evidence>
<dbReference type="GO" id="GO:0016746">
    <property type="term" value="F:acyltransferase activity"/>
    <property type="evidence" value="ECO:0007669"/>
    <property type="project" value="UniProtKB-KW"/>
</dbReference>
<proteinExistence type="inferred from homology"/>
<keyword evidence="12" id="KW-1185">Reference proteome</keyword>
<reference evidence="11 12" key="1">
    <citation type="submission" date="2018-06" db="EMBL/GenBank/DDBJ databases">
        <title>Genomic Encyclopedia of Type Strains, Phase IV (KMG-IV): sequencing the most valuable type-strain genomes for metagenomic binning, comparative biology and taxonomic classification.</title>
        <authorList>
            <person name="Goeker M."/>
        </authorList>
    </citation>
    <scope>NUCLEOTIDE SEQUENCE [LARGE SCALE GENOMIC DNA]</scope>
    <source>
        <strain evidence="11 12">DSM 25532</strain>
    </source>
</reference>
<feature type="transmembrane region" description="Helical" evidence="10">
    <location>
        <begin position="135"/>
        <end position="157"/>
    </location>
</feature>
<evidence type="ECO:0000256" key="1">
    <source>
        <dbReference type="ARBA" id="ARBA00004651"/>
    </source>
</evidence>
<feature type="transmembrane region" description="Helical" evidence="10">
    <location>
        <begin position="92"/>
        <end position="115"/>
    </location>
</feature>
<evidence type="ECO:0000256" key="10">
    <source>
        <dbReference type="SAM" id="Phobius"/>
    </source>
</evidence>
<evidence type="ECO:0000256" key="4">
    <source>
        <dbReference type="ARBA" id="ARBA00022679"/>
    </source>
</evidence>
<feature type="transmembrane region" description="Helical" evidence="10">
    <location>
        <begin position="332"/>
        <end position="355"/>
    </location>
</feature>
<evidence type="ECO:0000256" key="3">
    <source>
        <dbReference type="ARBA" id="ARBA00022475"/>
    </source>
</evidence>
<dbReference type="EMBL" id="QNRR01000004">
    <property type="protein sequence ID" value="RBP44472.1"/>
    <property type="molecule type" value="Genomic_DNA"/>
</dbReference>
<keyword evidence="3 9" id="KW-1003">Cell membrane</keyword>
<dbReference type="InterPro" id="IPR004299">
    <property type="entry name" value="MBOAT_fam"/>
</dbReference>
<dbReference type="InterPro" id="IPR051085">
    <property type="entry name" value="MB_O-acyltransferase"/>
</dbReference>
<evidence type="ECO:0000313" key="12">
    <source>
        <dbReference type="Proteomes" id="UP000253426"/>
    </source>
</evidence>
<keyword evidence="6 10" id="KW-1133">Transmembrane helix</keyword>
<evidence type="ECO:0000313" key="11">
    <source>
        <dbReference type="EMBL" id="RBP44472.1"/>
    </source>
</evidence>
<dbReference type="GO" id="GO:0005886">
    <property type="term" value="C:plasma membrane"/>
    <property type="evidence" value="ECO:0007669"/>
    <property type="project" value="UniProtKB-SubCell"/>
</dbReference>
<feature type="transmembrane region" description="Helical" evidence="10">
    <location>
        <begin position="53"/>
        <end position="71"/>
    </location>
</feature>
<dbReference type="Pfam" id="PF03062">
    <property type="entry name" value="MBOAT"/>
    <property type="match status" value="1"/>
</dbReference>
<evidence type="ECO:0000256" key="6">
    <source>
        <dbReference type="ARBA" id="ARBA00022989"/>
    </source>
</evidence>
<gene>
    <name evidence="11" type="ORF">DES53_104293</name>
</gene>
<dbReference type="GO" id="GO:0042121">
    <property type="term" value="P:alginic acid biosynthetic process"/>
    <property type="evidence" value="ECO:0007669"/>
    <property type="project" value="InterPro"/>
</dbReference>
<dbReference type="PANTHER" id="PTHR13285:SF23">
    <property type="entry name" value="TEICHOIC ACID D-ALANYLTRANSFERASE"/>
    <property type="match status" value="1"/>
</dbReference>
<evidence type="ECO:0000256" key="5">
    <source>
        <dbReference type="ARBA" id="ARBA00022692"/>
    </source>
</evidence>
<dbReference type="InterPro" id="IPR028362">
    <property type="entry name" value="AlgI"/>
</dbReference>
<evidence type="ECO:0000256" key="2">
    <source>
        <dbReference type="ARBA" id="ARBA00010323"/>
    </source>
</evidence>
<dbReference type="PIRSF" id="PIRSF016636">
    <property type="entry name" value="AlgI_DltB"/>
    <property type="match status" value="1"/>
</dbReference>
<dbReference type="AlphaFoldDB" id="A0A366HMS7"/>
<keyword evidence="5 10" id="KW-0812">Transmembrane</keyword>
<organism evidence="11 12">
    <name type="scientific">Roseimicrobium gellanilyticum</name>
    <dbReference type="NCBI Taxonomy" id="748857"/>
    <lineage>
        <taxon>Bacteria</taxon>
        <taxon>Pseudomonadati</taxon>
        <taxon>Verrucomicrobiota</taxon>
        <taxon>Verrucomicrobiia</taxon>
        <taxon>Verrucomicrobiales</taxon>
        <taxon>Verrucomicrobiaceae</taxon>
        <taxon>Roseimicrobium</taxon>
    </lineage>
</organism>
<feature type="transmembrane region" description="Helical" evidence="10">
    <location>
        <begin position="456"/>
        <end position="478"/>
    </location>
</feature>
<evidence type="ECO:0000256" key="8">
    <source>
        <dbReference type="ARBA" id="ARBA00023315"/>
    </source>
</evidence>
<sequence length="488" mass="55173">MVFSSHIFIFFFLPLVLAGYYGMLAAKTSITSRHLFLTCMGMVFYGWHNPWFVLLMLGTTALDYNLGKMIVNAEKLREKGATDAQVHARKKLGMVLSVVSNLAALAFFKYTAFGVESIQGVSDWMGWGHVTVPEFFRNIVLPAGISFYVFQSLSYCVDLYRGHAKPAESFLDFTCFVSLFPHLVAGPIVRYGIIAEQMRHRVHTVDGFALGLTRFGFGLGKKILLADPMGVIADQAFGAGDGSLSTMTAWVGIIAYAFQIYFDFSAYSDMAIGLAKLLGFYFVENFNSPYKSASITEFWRRWHMSLSTFLRDYLYIPLGGNRMGVSRTYVNLMLTMVIGGLWHGASWNFIIWGAIHGAMLSFERMMGKKSFYGAMPKPLKIILTFFILLITWVFFRAENFEVAKRFLATMFGMVQAGPTAALLEAQMLTDVKIYQFLLCAFVVWVMPNTQTILHRFVWWKAVIGLVLFVVAVIMMFTIGHSPFLYFQF</sequence>
<keyword evidence="4 9" id="KW-0808">Transferase</keyword>
<protein>
    <submittedName>
        <fullName evidence="11">Alginate O-acetyltransferase complex protein AlgI</fullName>
    </submittedName>
</protein>
<dbReference type="Proteomes" id="UP000253426">
    <property type="component" value="Unassembled WGS sequence"/>
</dbReference>
<dbReference type="PIRSF" id="PIRSF500217">
    <property type="entry name" value="AlgI"/>
    <property type="match status" value="1"/>
</dbReference>
<keyword evidence="7 9" id="KW-0472">Membrane</keyword>
<dbReference type="PANTHER" id="PTHR13285">
    <property type="entry name" value="ACYLTRANSFERASE"/>
    <property type="match status" value="1"/>
</dbReference>
<comment type="similarity">
    <text evidence="2 9">Belongs to the membrane-bound acyltransferase family.</text>
</comment>
<comment type="caution">
    <text evidence="11">The sequence shown here is derived from an EMBL/GenBank/DDBJ whole genome shotgun (WGS) entry which is preliminary data.</text>
</comment>
<feature type="transmembrane region" description="Helical" evidence="10">
    <location>
        <begin position="6"/>
        <end position="23"/>
    </location>
</feature>
<dbReference type="InterPro" id="IPR024194">
    <property type="entry name" value="Ac/AlaTfrase_AlgI/DltB"/>
</dbReference>
<keyword evidence="8 9" id="KW-0012">Acyltransferase</keyword>
<comment type="subcellular location">
    <subcellularLocation>
        <location evidence="1">Cell membrane</location>
        <topology evidence="1">Multi-pass membrane protein</topology>
    </subcellularLocation>
</comment>
<name>A0A366HMS7_9BACT</name>